<dbReference type="Proteomes" id="UP001501469">
    <property type="component" value="Unassembled WGS sequence"/>
</dbReference>
<evidence type="ECO:0000313" key="2">
    <source>
        <dbReference type="Proteomes" id="UP001501469"/>
    </source>
</evidence>
<gene>
    <name evidence="1" type="ORF">GCM10022409_43440</name>
</gene>
<name>A0ABP7UT19_9BACT</name>
<evidence type="ECO:0000313" key="1">
    <source>
        <dbReference type="EMBL" id="GAA4051873.1"/>
    </source>
</evidence>
<organism evidence="1 2">
    <name type="scientific">Hymenobacter glaciei</name>
    <dbReference type="NCBI Taxonomy" id="877209"/>
    <lineage>
        <taxon>Bacteria</taxon>
        <taxon>Pseudomonadati</taxon>
        <taxon>Bacteroidota</taxon>
        <taxon>Cytophagia</taxon>
        <taxon>Cytophagales</taxon>
        <taxon>Hymenobacteraceae</taxon>
        <taxon>Hymenobacter</taxon>
    </lineage>
</organism>
<comment type="caution">
    <text evidence="1">The sequence shown here is derived from an EMBL/GenBank/DDBJ whole genome shotgun (WGS) entry which is preliminary data.</text>
</comment>
<dbReference type="EMBL" id="BAABDK010000033">
    <property type="protein sequence ID" value="GAA4051873.1"/>
    <property type="molecule type" value="Genomic_DNA"/>
</dbReference>
<dbReference type="RefSeq" id="WP_345058849.1">
    <property type="nucleotide sequence ID" value="NZ_BAABDK010000033.1"/>
</dbReference>
<accession>A0ABP7UT19</accession>
<evidence type="ECO:0008006" key="3">
    <source>
        <dbReference type="Google" id="ProtNLM"/>
    </source>
</evidence>
<sequence length="150" mass="16870">MASLRALQLPLTPEPNFLQLRYRSDLRTLAARWQRPVSPAEFRQGYTAMLAAAEEAECWCWLVDLRSRTAPGPAEISWLVSEFLPRLPAQLGSSVYLGMLLPPHFPTPVDLPYSIAAPSADGVGLVVRDFSDEGELMQWLSHCQRNRIYS</sequence>
<reference evidence="2" key="1">
    <citation type="journal article" date="2019" name="Int. J. Syst. Evol. Microbiol.">
        <title>The Global Catalogue of Microorganisms (GCM) 10K type strain sequencing project: providing services to taxonomists for standard genome sequencing and annotation.</title>
        <authorList>
            <consortium name="The Broad Institute Genomics Platform"/>
            <consortium name="The Broad Institute Genome Sequencing Center for Infectious Disease"/>
            <person name="Wu L."/>
            <person name="Ma J."/>
        </authorList>
    </citation>
    <scope>NUCLEOTIDE SEQUENCE [LARGE SCALE GENOMIC DNA]</scope>
    <source>
        <strain evidence="2">JCM 17225</strain>
    </source>
</reference>
<keyword evidence="2" id="KW-1185">Reference proteome</keyword>
<proteinExistence type="predicted"/>
<protein>
    <recommendedName>
        <fullName evidence="3">GNAT family N-acetyltransferase</fullName>
    </recommendedName>
</protein>